<dbReference type="GO" id="GO:0080030">
    <property type="term" value="F:methyl indole-3-acetate esterase activity"/>
    <property type="evidence" value="ECO:0007669"/>
    <property type="project" value="TreeGrafter"/>
</dbReference>
<feature type="domain" description="AB hydrolase-1" evidence="1">
    <location>
        <begin position="4"/>
        <end position="226"/>
    </location>
</feature>
<dbReference type="PANTHER" id="PTHR10992:SF1086">
    <property type="entry name" value="AB HYDROLASE-1 DOMAIN-CONTAINING PROTEIN"/>
    <property type="match status" value="1"/>
</dbReference>
<dbReference type="AlphaFoldDB" id="A0A543FWL7"/>
<dbReference type="SUPFAM" id="SSF53474">
    <property type="entry name" value="alpha/beta-Hydrolases"/>
    <property type="match status" value="1"/>
</dbReference>
<reference evidence="2 3" key="1">
    <citation type="submission" date="2019-06" db="EMBL/GenBank/DDBJ databases">
        <title>Sequencing the genomes of 1000 actinobacteria strains.</title>
        <authorList>
            <person name="Klenk H.-P."/>
        </authorList>
    </citation>
    <scope>NUCLEOTIDE SEQUENCE [LARGE SCALE GENOMIC DNA]</scope>
    <source>
        <strain evidence="2 3">DSM 45511</strain>
    </source>
</reference>
<organism evidence="2 3">
    <name type="scientific">Pseudonocardia cypriaca</name>
    <dbReference type="NCBI Taxonomy" id="882449"/>
    <lineage>
        <taxon>Bacteria</taxon>
        <taxon>Bacillati</taxon>
        <taxon>Actinomycetota</taxon>
        <taxon>Actinomycetes</taxon>
        <taxon>Pseudonocardiales</taxon>
        <taxon>Pseudonocardiaceae</taxon>
        <taxon>Pseudonocardia</taxon>
    </lineage>
</organism>
<evidence type="ECO:0000259" key="1">
    <source>
        <dbReference type="Pfam" id="PF12697"/>
    </source>
</evidence>
<comment type="caution">
    <text evidence="2">The sequence shown here is derived from an EMBL/GenBank/DDBJ whole genome shotgun (WGS) entry which is preliminary data.</text>
</comment>
<dbReference type="InterPro" id="IPR045889">
    <property type="entry name" value="MES/HNL"/>
</dbReference>
<dbReference type="RefSeq" id="WP_142104913.1">
    <property type="nucleotide sequence ID" value="NZ_VFPH01000002.1"/>
</dbReference>
<name>A0A543FWL7_9PSEU</name>
<evidence type="ECO:0000313" key="3">
    <source>
        <dbReference type="Proteomes" id="UP000319818"/>
    </source>
</evidence>
<evidence type="ECO:0000313" key="2">
    <source>
        <dbReference type="EMBL" id="TQM38211.1"/>
    </source>
</evidence>
<dbReference type="Gene3D" id="3.40.50.1820">
    <property type="entry name" value="alpha/beta hydrolase"/>
    <property type="match status" value="1"/>
</dbReference>
<protein>
    <submittedName>
        <fullName evidence="2">Alpha/beta hydrolase family protein</fullName>
    </submittedName>
</protein>
<dbReference type="EMBL" id="VFPH01000002">
    <property type="protein sequence ID" value="TQM38211.1"/>
    <property type="molecule type" value="Genomic_DNA"/>
</dbReference>
<sequence length="243" mass="25805">MTVFVLVHGGWHGGWCWRRVAPLLPGYDVHCPTLTGLGDRAHLARPDTGLADHVADVVAVLELDDLRDVVLVGHSSGGAVITGVAQRCPDRLRELVYLDAFVPAPGQSVFDLLPAARRELFLGLVDGSGRIVLDPDTAMDGWGLTAAADRDWVRPRLRPFPVGALRDPLPADPVPELPRRYIHCTVKPGGDSFAGFADAARTDPTWRLDALGAGHDAMVTAPEALATLLTSGGLSAVPAKPPC</sequence>
<accession>A0A543FWL7</accession>
<dbReference type="Proteomes" id="UP000319818">
    <property type="component" value="Unassembled WGS sequence"/>
</dbReference>
<dbReference type="InterPro" id="IPR000073">
    <property type="entry name" value="AB_hydrolase_1"/>
</dbReference>
<dbReference type="GO" id="GO:0080032">
    <property type="term" value="F:methyl jasmonate esterase activity"/>
    <property type="evidence" value="ECO:0007669"/>
    <property type="project" value="TreeGrafter"/>
</dbReference>
<gene>
    <name evidence="2" type="ORF">FB388_5441</name>
</gene>
<proteinExistence type="predicted"/>
<dbReference type="Pfam" id="PF12697">
    <property type="entry name" value="Abhydrolase_6"/>
    <property type="match status" value="1"/>
</dbReference>
<keyword evidence="2" id="KW-0378">Hydrolase</keyword>
<keyword evidence="3" id="KW-1185">Reference proteome</keyword>
<dbReference type="InterPro" id="IPR029058">
    <property type="entry name" value="AB_hydrolase_fold"/>
</dbReference>
<dbReference type="OrthoDB" id="9773549at2"/>
<dbReference type="PANTHER" id="PTHR10992">
    <property type="entry name" value="METHYLESTERASE FAMILY MEMBER"/>
    <property type="match status" value="1"/>
</dbReference>